<dbReference type="RefSeq" id="WP_012476986.1">
    <property type="nucleotide sequence ID" value="NC_010850.1"/>
</dbReference>
<dbReference type="EMBL" id="DQ888171">
    <property type="protein sequence ID" value="ABI79386.1"/>
    <property type="molecule type" value="Genomic_DNA"/>
</dbReference>
<keyword evidence="1" id="KW-0614">Plasmid</keyword>
<accession>Q06GC5</accession>
<sequence>MRVYQHERGPVLPTVERYFVVAPALALPKEHANVDQWWTETFAAGAMQPAA</sequence>
<dbReference type="AlphaFoldDB" id="Q06GC5"/>
<proteinExistence type="predicted"/>
<protein>
    <submittedName>
        <fullName evidence="1">Uncharacterized protein</fullName>
    </submittedName>
</protein>
<evidence type="ECO:0000313" key="1">
    <source>
        <dbReference type="EMBL" id="ABI79386.1"/>
    </source>
</evidence>
<geneLocation type="plasmid" evidence="1">
    <name>pNSL1</name>
</geneLocation>
<name>Q06GC5_9NOCA</name>
<gene>
    <name evidence="1" type="ORF">PNSL1.058</name>
</gene>
<organism evidence="1">
    <name type="scientific">Rhodococcus sp. NS1</name>
    <dbReference type="NCBI Taxonomy" id="402236"/>
    <lineage>
        <taxon>Bacteria</taxon>
        <taxon>Bacillati</taxon>
        <taxon>Actinomycetota</taxon>
        <taxon>Actinomycetes</taxon>
        <taxon>Mycobacteriales</taxon>
        <taxon>Nocardiaceae</taxon>
        <taxon>Rhodococcus</taxon>
    </lineage>
</organism>
<reference evidence="1" key="1">
    <citation type="submission" date="2006-08" db="EMBL/GenBank/DDBJ databases">
        <title>The complete nucleotide sequence of Nocardia linear plasmid pNSL1.</title>
        <authorList>
            <person name="Zhu Y."/>
            <person name="Xu M."/>
            <person name="Qin Z."/>
        </authorList>
    </citation>
    <scope>NUCLEOTIDE SEQUENCE</scope>
    <source>
        <strain evidence="1">NS1</strain>
        <plasmid evidence="1">pNSL1</plasmid>
    </source>
</reference>